<dbReference type="EMBL" id="JASCZI010000162">
    <property type="protein sequence ID" value="MED6109535.1"/>
    <property type="molecule type" value="Genomic_DNA"/>
</dbReference>
<keyword evidence="2" id="KW-1185">Reference proteome</keyword>
<comment type="caution">
    <text evidence="1">The sequence shown here is derived from an EMBL/GenBank/DDBJ whole genome shotgun (WGS) entry which is preliminary data.</text>
</comment>
<name>A0ABU6QD70_9FABA</name>
<protein>
    <submittedName>
        <fullName evidence="1">Uncharacterized protein</fullName>
    </submittedName>
</protein>
<evidence type="ECO:0000313" key="2">
    <source>
        <dbReference type="Proteomes" id="UP001341840"/>
    </source>
</evidence>
<sequence>MMTCQLPCQVYMVDAKLEWLLLIGTNSPLKPPPLYIQNAAVVPLSSSSSFTFEDNQRRFALELDFRTFVALMEENNMEDKESASFGDGCRSASCGSQMSNAGGEFIRRGENSSPLDAGVEHMPFCFNPPPVATLIGFSLTSTPQCRYFAWLNEYVSSFAVNEAANKEEVLQDMLKLEEKIASVQRMVAKSND</sequence>
<reference evidence="1 2" key="1">
    <citation type="journal article" date="2023" name="Plants (Basel)">
        <title>Bridging the Gap: Combining Genomics and Transcriptomics Approaches to Understand Stylosanthes scabra, an Orphan Legume from the Brazilian Caatinga.</title>
        <authorList>
            <person name="Ferreira-Neto J.R.C."/>
            <person name="da Silva M.D."/>
            <person name="Binneck E."/>
            <person name="de Melo N.F."/>
            <person name="da Silva R.H."/>
            <person name="de Melo A.L.T.M."/>
            <person name="Pandolfi V."/>
            <person name="Bustamante F.O."/>
            <person name="Brasileiro-Vidal A.C."/>
            <person name="Benko-Iseppon A.M."/>
        </authorList>
    </citation>
    <scope>NUCLEOTIDE SEQUENCE [LARGE SCALE GENOMIC DNA]</scope>
    <source>
        <tissue evidence="1">Leaves</tissue>
    </source>
</reference>
<evidence type="ECO:0000313" key="1">
    <source>
        <dbReference type="EMBL" id="MED6109535.1"/>
    </source>
</evidence>
<dbReference type="Proteomes" id="UP001341840">
    <property type="component" value="Unassembled WGS sequence"/>
</dbReference>
<proteinExistence type="predicted"/>
<organism evidence="1 2">
    <name type="scientific">Stylosanthes scabra</name>
    <dbReference type="NCBI Taxonomy" id="79078"/>
    <lineage>
        <taxon>Eukaryota</taxon>
        <taxon>Viridiplantae</taxon>
        <taxon>Streptophyta</taxon>
        <taxon>Embryophyta</taxon>
        <taxon>Tracheophyta</taxon>
        <taxon>Spermatophyta</taxon>
        <taxon>Magnoliopsida</taxon>
        <taxon>eudicotyledons</taxon>
        <taxon>Gunneridae</taxon>
        <taxon>Pentapetalae</taxon>
        <taxon>rosids</taxon>
        <taxon>fabids</taxon>
        <taxon>Fabales</taxon>
        <taxon>Fabaceae</taxon>
        <taxon>Papilionoideae</taxon>
        <taxon>50 kb inversion clade</taxon>
        <taxon>dalbergioids sensu lato</taxon>
        <taxon>Dalbergieae</taxon>
        <taxon>Pterocarpus clade</taxon>
        <taxon>Stylosanthes</taxon>
    </lineage>
</organism>
<accession>A0ABU6QD70</accession>
<gene>
    <name evidence="1" type="ORF">PIB30_034660</name>
</gene>